<sequence length="304" mass="32594">MAVLFLSTPERAQVFRRAFAEALPDVEFHVGQAPDPAAVRWLITWAAPRDLARRWPNLRLTFSVGAGVDQFDQSAIPAHVGIVRMLEPGIAAQMGEYASMAVLAMHRDLPAYLARQARGEWQAGTNLPAARRRVGVMGLGRLGLTVIDRLRPFGFDLAGYSRSEKRIEGVACHTDLPAFLARTDILLCLMPLTPETTGMLDAALFAQLPRGARLVHAGRGAQLVTADLLAALDSGQIAAAMLDVTDPEPLPPSHPLWQRPEVIVTPHVASQTDAAEGAAHVIAGIKADLAGHAPPGLVDRGKGY</sequence>
<dbReference type="CDD" id="cd12164">
    <property type="entry name" value="GDH_like_2"/>
    <property type="match status" value="1"/>
</dbReference>
<dbReference type="SUPFAM" id="SSF52283">
    <property type="entry name" value="Formate/glycerate dehydrogenase catalytic domain-like"/>
    <property type="match status" value="1"/>
</dbReference>
<evidence type="ECO:0000313" key="4">
    <source>
        <dbReference type="Proteomes" id="UP000442533"/>
    </source>
</evidence>
<keyword evidence="3" id="KW-0670">Pyruvate</keyword>
<evidence type="ECO:0000259" key="2">
    <source>
        <dbReference type="Pfam" id="PF02826"/>
    </source>
</evidence>
<dbReference type="InterPro" id="IPR050223">
    <property type="entry name" value="D-isomer_2-hydroxyacid_DH"/>
</dbReference>
<reference evidence="3 4" key="1">
    <citation type="submission" date="2019-11" db="EMBL/GenBank/DDBJ databases">
        <authorList>
            <person name="Dong K."/>
        </authorList>
    </citation>
    <scope>NUCLEOTIDE SEQUENCE [LARGE SCALE GENOMIC DNA]</scope>
    <source>
        <strain evidence="3 4">JCM 17370</strain>
    </source>
</reference>
<dbReference type="GO" id="GO:0016618">
    <property type="term" value="F:hydroxypyruvate reductase [NAD(P)H] activity"/>
    <property type="evidence" value="ECO:0007669"/>
    <property type="project" value="TreeGrafter"/>
</dbReference>
<gene>
    <name evidence="3" type="ORF">GL279_16160</name>
</gene>
<protein>
    <submittedName>
        <fullName evidence="3">Glyoxylate/hydroxypyruvate reductase A</fullName>
    </submittedName>
</protein>
<dbReference type="OrthoDB" id="9787219at2"/>
<dbReference type="GO" id="GO:0005829">
    <property type="term" value="C:cytosol"/>
    <property type="evidence" value="ECO:0007669"/>
    <property type="project" value="TreeGrafter"/>
</dbReference>
<accession>A0A844H8H8</accession>
<dbReference type="PANTHER" id="PTHR10996">
    <property type="entry name" value="2-HYDROXYACID DEHYDROGENASE-RELATED"/>
    <property type="match status" value="1"/>
</dbReference>
<dbReference type="GO" id="GO:0030267">
    <property type="term" value="F:glyoxylate reductase (NADPH) activity"/>
    <property type="evidence" value="ECO:0007669"/>
    <property type="project" value="TreeGrafter"/>
</dbReference>
<proteinExistence type="predicted"/>
<keyword evidence="1" id="KW-0560">Oxidoreductase</keyword>
<evidence type="ECO:0000313" key="3">
    <source>
        <dbReference type="EMBL" id="MTH36134.1"/>
    </source>
</evidence>
<keyword evidence="4" id="KW-1185">Reference proteome</keyword>
<dbReference type="RefSeq" id="WP_155065639.1">
    <property type="nucleotide sequence ID" value="NZ_WMIF01000029.1"/>
</dbReference>
<evidence type="ECO:0000256" key="1">
    <source>
        <dbReference type="ARBA" id="ARBA00023002"/>
    </source>
</evidence>
<dbReference type="Gene3D" id="3.40.50.720">
    <property type="entry name" value="NAD(P)-binding Rossmann-like Domain"/>
    <property type="match status" value="2"/>
</dbReference>
<feature type="domain" description="D-isomer specific 2-hydroxyacid dehydrogenase NAD-binding" evidence="2">
    <location>
        <begin position="100"/>
        <end position="269"/>
    </location>
</feature>
<organism evidence="3 4">
    <name type="scientific">Paracoccus limosus</name>
    <dbReference type="NCBI Taxonomy" id="913252"/>
    <lineage>
        <taxon>Bacteria</taxon>
        <taxon>Pseudomonadati</taxon>
        <taxon>Pseudomonadota</taxon>
        <taxon>Alphaproteobacteria</taxon>
        <taxon>Rhodobacterales</taxon>
        <taxon>Paracoccaceae</taxon>
        <taxon>Paracoccus</taxon>
    </lineage>
</organism>
<dbReference type="GO" id="GO:0051287">
    <property type="term" value="F:NAD binding"/>
    <property type="evidence" value="ECO:0007669"/>
    <property type="project" value="InterPro"/>
</dbReference>
<dbReference type="InterPro" id="IPR006140">
    <property type="entry name" value="D-isomer_DH_NAD-bd"/>
</dbReference>
<dbReference type="Proteomes" id="UP000442533">
    <property type="component" value="Unassembled WGS sequence"/>
</dbReference>
<dbReference type="PANTHER" id="PTHR10996:SF114">
    <property type="entry name" value="GLYOXYLATE_HYDROXYPYRUVATE REDUCTASE A"/>
    <property type="match status" value="1"/>
</dbReference>
<dbReference type="AlphaFoldDB" id="A0A844H8H8"/>
<comment type="caution">
    <text evidence="3">The sequence shown here is derived from an EMBL/GenBank/DDBJ whole genome shotgun (WGS) entry which is preliminary data.</text>
</comment>
<dbReference type="InterPro" id="IPR036291">
    <property type="entry name" value="NAD(P)-bd_dom_sf"/>
</dbReference>
<dbReference type="SUPFAM" id="SSF51735">
    <property type="entry name" value="NAD(P)-binding Rossmann-fold domains"/>
    <property type="match status" value="1"/>
</dbReference>
<dbReference type="Pfam" id="PF02826">
    <property type="entry name" value="2-Hacid_dh_C"/>
    <property type="match status" value="1"/>
</dbReference>
<dbReference type="EMBL" id="WMIF01000029">
    <property type="protein sequence ID" value="MTH36134.1"/>
    <property type="molecule type" value="Genomic_DNA"/>
</dbReference>
<name>A0A844H8H8_9RHOB</name>